<evidence type="ECO:0000313" key="3">
    <source>
        <dbReference type="Proteomes" id="UP001205601"/>
    </source>
</evidence>
<keyword evidence="3" id="KW-1185">Reference proteome</keyword>
<keyword evidence="1" id="KW-0812">Transmembrane</keyword>
<keyword evidence="1" id="KW-1133">Transmembrane helix</keyword>
<evidence type="ECO:0000313" key="2">
    <source>
        <dbReference type="EMBL" id="MCT8329238.1"/>
    </source>
</evidence>
<comment type="caution">
    <text evidence="2">The sequence shown here is derived from an EMBL/GenBank/DDBJ whole genome shotgun (WGS) entry which is preliminary data.</text>
</comment>
<protein>
    <recommendedName>
        <fullName evidence="4">DUF3995 domain-containing protein</fullName>
    </recommendedName>
</protein>
<feature type="transmembrane region" description="Helical" evidence="1">
    <location>
        <begin position="64"/>
        <end position="86"/>
    </location>
</feature>
<accession>A0ABT2NJY0</accession>
<reference evidence="3" key="1">
    <citation type="submission" date="2023-07" db="EMBL/GenBank/DDBJ databases">
        <title>Defluviimonas sediminis sp. nov., isolated from mangrove sediment.</title>
        <authorList>
            <person name="Liu L."/>
            <person name="Li J."/>
            <person name="Huang Y."/>
            <person name="Pan J."/>
            <person name="Li M."/>
        </authorList>
    </citation>
    <scope>NUCLEOTIDE SEQUENCE [LARGE SCALE GENOMIC DNA]</scope>
    <source>
        <strain evidence="3">FT324</strain>
    </source>
</reference>
<dbReference type="RefSeq" id="WP_261494655.1">
    <property type="nucleotide sequence ID" value="NZ_JAOCQF010000001.1"/>
</dbReference>
<organism evidence="2 3">
    <name type="scientific">Albidovulum sediminis</name>
    <dbReference type="NCBI Taxonomy" id="3066345"/>
    <lineage>
        <taxon>Bacteria</taxon>
        <taxon>Pseudomonadati</taxon>
        <taxon>Pseudomonadota</taxon>
        <taxon>Alphaproteobacteria</taxon>
        <taxon>Rhodobacterales</taxon>
        <taxon>Paracoccaceae</taxon>
        <taxon>Albidovulum</taxon>
    </lineage>
</organism>
<gene>
    <name evidence="2" type="ORF">N5I32_06910</name>
</gene>
<evidence type="ECO:0008006" key="4">
    <source>
        <dbReference type="Google" id="ProtNLM"/>
    </source>
</evidence>
<dbReference type="Proteomes" id="UP001205601">
    <property type="component" value="Unassembled WGS sequence"/>
</dbReference>
<keyword evidence="1" id="KW-0472">Membrane</keyword>
<feature type="transmembrane region" description="Helical" evidence="1">
    <location>
        <begin position="98"/>
        <end position="120"/>
    </location>
</feature>
<dbReference type="EMBL" id="JAOCQF010000001">
    <property type="protein sequence ID" value="MCT8329238.1"/>
    <property type="molecule type" value="Genomic_DNA"/>
</dbReference>
<feature type="transmembrane region" description="Helical" evidence="1">
    <location>
        <begin position="37"/>
        <end position="57"/>
    </location>
</feature>
<name>A0ABT2NJY0_9RHOB</name>
<proteinExistence type="predicted"/>
<sequence length="125" mass="12890">MRNLILSLAVAVAAVLVAAHLGLTEWLGAHPWWAERVAYYAIAPGVVAVSALAALRLTTAPRVAVACGLLAVAYGVARVGGARFAASYAEDAAAGRMWFFGWIGTAAMAILAVQVLVAVATSRRA</sequence>
<evidence type="ECO:0000256" key="1">
    <source>
        <dbReference type="SAM" id="Phobius"/>
    </source>
</evidence>